<evidence type="ECO:0000313" key="2">
    <source>
        <dbReference type="Proteomes" id="UP000573599"/>
    </source>
</evidence>
<comment type="caution">
    <text evidence="1">The sequence shown here is derived from an EMBL/GenBank/DDBJ whole genome shotgun (WGS) entry which is preliminary data.</text>
</comment>
<accession>A0A852WHG6</accession>
<dbReference type="AlphaFoldDB" id="A0A852WHG6"/>
<sequence>MTIIRHTDAERVSETTDFWEQVFLTEDGQINLGELRAYCGIKSRATTITTEQARELSRMLTYYANLESSSETGAGFARVMGEFVTAADLADEAGLPAAAVEAWWNGEAGIHRKSADRLMTVAIPVAARKEATR</sequence>
<dbReference type="EMBL" id="JACCAB010000001">
    <property type="protein sequence ID" value="NYG05705.1"/>
    <property type="molecule type" value="Genomic_DNA"/>
</dbReference>
<organism evidence="1 2">
    <name type="scientific">Pedococcus badiiscoriae</name>
    <dbReference type="NCBI Taxonomy" id="642776"/>
    <lineage>
        <taxon>Bacteria</taxon>
        <taxon>Bacillati</taxon>
        <taxon>Actinomycetota</taxon>
        <taxon>Actinomycetes</taxon>
        <taxon>Micrococcales</taxon>
        <taxon>Intrasporangiaceae</taxon>
        <taxon>Pedococcus</taxon>
    </lineage>
</organism>
<dbReference type="RefSeq" id="WP_179420296.1">
    <property type="nucleotide sequence ID" value="NZ_JACCAB010000001.1"/>
</dbReference>
<name>A0A852WHG6_9MICO</name>
<keyword evidence="2" id="KW-1185">Reference proteome</keyword>
<gene>
    <name evidence="1" type="ORF">BJ986_000192</name>
</gene>
<reference evidence="1 2" key="1">
    <citation type="submission" date="2020-07" db="EMBL/GenBank/DDBJ databases">
        <title>Sequencing the genomes of 1000 actinobacteria strains.</title>
        <authorList>
            <person name="Klenk H.-P."/>
        </authorList>
    </citation>
    <scope>NUCLEOTIDE SEQUENCE [LARGE SCALE GENOMIC DNA]</scope>
    <source>
        <strain evidence="1 2">DSM 23987</strain>
    </source>
</reference>
<protein>
    <submittedName>
        <fullName evidence="1">Uncharacterized protein</fullName>
    </submittedName>
</protein>
<proteinExistence type="predicted"/>
<evidence type="ECO:0000313" key="1">
    <source>
        <dbReference type="EMBL" id="NYG05705.1"/>
    </source>
</evidence>
<dbReference type="Proteomes" id="UP000573599">
    <property type="component" value="Unassembled WGS sequence"/>
</dbReference>